<evidence type="ECO:0000313" key="3">
    <source>
        <dbReference type="EMBL" id="MEE1944197.1"/>
    </source>
</evidence>
<dbReference type="Proteomes" id="UP001336835">
    <property type="component" value="Unassembled WGS sequence"/>
</dbReference>
<accession>A0ABU7I468</accession>
<feature type="modified residue" description="4-aspartylphosphate" evidence="1">
    <location>
        <position position="53"/>
    </location>
</feature>
<evidence type="ECO:0000256" key="1">
    <source>
        <dbReference type="PROSITE-ProRule" id="PRU00169"/>
    </source>
</evidence>
<proteinExistence type="predicted"/>
<sequence>MNVLLADQHQTVHVGLRSLIYSMWPNVSMKEASAINEVVALISDGDFDLAIIDISLPGGENLEELIGLLALETAIVVFSDNETDVNRIQKMLLVGAVQFLPPKTSLLEIRNRLEILFA</sequence>
<dbReference type="InterPro" id="IPR001789">
    <property type="entry name" value="Sig_transdc_resp-reg_receiver"/>
</dbReference>
<dbReference type="Gene3D" id="3.40.50.2300">
    <property type="match status" value="1"/>
</dbReference>
<dbReference type="EMBL" id="JAZDQT010000001">
    <property type="protein sequence ID" value="MEE1944197.1"/>
    <property type="molecule type" value="Genomic_DNA"/>
</dbReference>
<organism evidence="3 4">
    <name type="scientific">Pedobacter albus</name>
    <dbReference type="NCBI Taxonomy" id="3113905"/>
    <lineage>
        <taxon>Bacteria</taxon>
        <taxon>Pseudomonadati</taxon>
        <taxon>Bacteroidota</taxon>
        <taxon>Sphingobacteriia</taxon>
        <taxon>Sphingobacteriales</taxon>
        <taxon>Sphingobacteriaceae</taxon>
        <taxon>Pedobacter</taxon>
    </lineage>
</organism>
<reference evidence="3 4" key="1">
    <citation type="submission" date="2024-01" db="EMBL/GenBank/DDBJ databases">
        <title>Pedobacter sp. nov., isolated from fresh soil.</title>
        <authorList>
            <person name="Le N.T.T."/>
        </authorList>
    </citation>
    <scope>NUCLEOTIDE SEQUENCE [LARGE SCALE GENOMIC DNA]</scope>
    <source>
        <strain evidence="3 4">KR3-3</strain>
    </source>
</reference>
<dbReference type="PROSITE" id="PS50110">
    <property type="entry name" value="RESPONSE_REGULATORY"/>
    <property type="match status" value="1"/>
</dbReference>
<dbReference type="SUPFAM" id="SSF52172">
    <property type="entry name" value="CheY-like"/>
    <property type="match status" value="1"/>
</dbReference>
<keyword evidence="1" id="KW-0597">Phosphoprotein</keyword>
<keyword evidence="4" id="KW-1185">Reference proteome</keyword>
<gene>
    <name evidence="3" type="ORF">VRU48_03690</name>
</gene>
<protein>
    <submittedName>
        <fullName evidence="3">Response regulator</fullName>
    </submittedName>
</protein>
<evidence type="ECO:0000313" key="4">
    <source>
        <dbReference type="Proteomes" id="UP001336835"/>
    </source>
</evidence>
<name>A0ABU7I468_9SPHI</name>
<dbReference type="Pfam" id="PF00072">
    <property type="entry name" value="Response_reg"/>
    <property type="match status" value="1"/>
</dbReference>
<dbReference type="InterPro" id="IPR011006">
    <property type="entry name" value="CheY-like_superfamily"/>
</dbReference>
<comment type="caution">
    <text evidence="3">The sequence shown here is derived from an EMBL/GenBank/DDBJ whole genome shotgun (WGS) entry which is preliminary data.</text>
</comment>
<dbReference type="RefSeq" id="WP_330106572.1">
    <property type="nucleotide sequence ID" value="NZ_JAZDQT010000001.1"/>
</dbReference>
<feature type="domain" description="Response regulatory" evidence="2">
    <location>
        <begin position="2"/>
        <end position="117"/>
    </location>
</feature>
<evidence type="ECO:0000259" key="2">
    <source>
        <dbReference type="PROSITE" id="PS50110"/>
    </source>
</evidence>